<proteinExistence type="predicted"/>
<comment type="caution">
    <text evidence="1">The sequence shown here is derived from an EMBL/GenBank/DDBJ whole genome shotgun (WGS) entry which is preliminary data.</text>
</comment>
<organism evidence="1 2">
    <name type="scientific">Acaulospora colombiana</name>
    <dbReference type="NCBI Taxonomy" id="27376"/>
    <lineage>
        <taxon>Eukaryota</taxon>
        <taxon>Fungi</taxon>
        <taxon>Fungi incertae sedis</taxon>
        <taxon>Mucoromycota</taxon>
        <taxon>Glomeromycotina</taxon>
        <taxon>Glomeromycetes</taxon>
        <taxon>Diversisporales</taxon>
        <taxon>Acaulosporaceae</taxon>
        <taxon>Acaulospora</taxon>
    </lineage>
</organism>
<gene>
    <name evidence="1" type="ORF">ACOLOM_LOCUS5977</name>
</gene>
<protein>
    <submittedName>
        <fullName evidence="1">15539_t:CDS:1</fullName>
    </submittedName>
</protein>
<reference evidence="1" key="1">
    <citation type="submission" date="2021-06" db="EMBL/GenBank/DDBJ databases">
        <authorList>
            <person name="Kallberg Y."/>
            <person name="Tangrot J."/>
            <person name="Rosling A."/>
        </authorList>
    </citation>
    <scope>NUCLEOTIDE SEQUENCE</scope>
    <source>
        <strain evidence="1">CL356</strain>
    </source>
</reference>
<dbReference type="EMBL" id="CAJVPT010011682">
    <property type="protein sequence ID" value="CAG8581241.1"/>
    <property type="molecule type" value="Genomic_DNA"/>
</dbReference>
<dbReference type="Proteomes" id="UP000789525">
    <property type="component" value="Unassembled WGS sequence"/>
</dbReference>
<sequence>MAKKASVFKQKYFPTSMENQSFNSEIVSTPTLERARKRRRSNEHAVKEGEKAINIQVVVRCRGRIEREIAANSPVIVKTAAREVQVRTNPQDTLPHKTYTFDRVFGPEANQKKLFDTIVVPILNEVRAGYNCTLFAYGQTSTGKTFTMEGKLDTNDGALNPDAGVIPRSLYNIFETLEEESADFSVRVSYIELYNEELKDLLSSEDDPPKLKILDDNNRKGVLHGHEEVLIQNAEHGIRVLRQGSIKRHMAQTNYNKNSRYKVTYN</sequence>
<accession>A0ACA9MCB5</accession>
<evidence type="ECO:0000313" key="2">
    <source>
        <dbReference type="Proteomes" id="UP000789525"/>
    </source>
</evidence>
<name>A0ACA9MCB5_9GLOM</name>
<keyword evidence="2" id="KW-1185">Reference proteome</keyword>
<evidence type="ECO:0000313" key="1">
    <source>
        <dbReference type="EMBL" id="CAG8581241.1"/>
    </source>
</evidence>